<protein>
    <recommendedName>
        <fullName evidence="3">CCHC-type domain-containing protein</fullName>
    </recommendedName>
</protein>
<dbReference type="Proteomes" id="UP000289738">
    <property type="component" value="Chromosome A10"/>
</dbReference>
<dbReference type="AlphaFoldDB" id="A0A445B348"/>
<dbReference type="PROSITE" id="PS50158">
    <property type="entry name" value="ZF_CCHC"/>
    <property type="match status" value="1"/>
</dbReference>
<name>A0A445B348_ARAHY</name>
<evidence type="ECO:0000256" key="1">
    <source>
        <dbReference type="PROSITE-ProRule" id="PRU00047"/>
    </source>
</evidence>
<sequence length="316" mass="34701">MDSIRATYAHTMKPVNSEEYWEPTDAPRPLPPPIKRLAHRPKVKRRIDPVEIEINPNKAKKTFEVTCNKCGQKGHYYKTCTNPAMDPNWKPMTKKERRANRAKKKSNSVGVDVCKNTTNLQERGHENCNEATNVAGVGVNHKEKTKKDKKKLPRGEKKITGVAPEGTPQEIPLSQNAPQSEEVQHATNPSNIQQGPSDVAFTTQSNPALRLKNPVIRPLPPPTQFVQSSFMPTPPPAPRPTLWFKSQLPQDPALTSHASANPTHGPIASPTNPTSGGGAISAEIMAVASLGTASRIFKFVPTPELKLPGLRPPKKM</sequence>
<organism evidence="4 5">
    <name type="scientific">Arachis hypogaea</name>
    <name type="common">Peanut</name>
    <dbReference type="NCBI Taxonomy" id="3818"/>
    <lineage>
        <taxon>Eukaryota</taxon>
        <taxon>Viridiplantae</taxon>
        <taxon>Streptophyta</taxon>
        <taxon>Embryophyta</taxon>
        <taxon>Tracheophyta</taxon>
        <taxon>Spermatophyta</taxon>
        <taxon>Magnoliopsida</taxon>
        <taxon>eudicotyledons</taxon>
        <taxon>Gunneridae</taxon>
        <taxon>Pentapetalae</taxon>
        <taxon>rosids</taxon>
        <taxon>fabids</taxon>
        <taxon>Fabales</taxon>
        <taxon>Fabaceae</taxon>
        <taxon>Papilionoideae</taxon>
        <taxon>50 kb inversion clade</taxon>
        <taxon>dalbergioids sensu lato</taxon>
        <taxon>Dalbergieae</taxon>
        <taxon>Pterocarpus clade</taxon>
        <taxon>Arachis</taxon>
    </lineage>
</organism>
<evidence type="ECO:0000259" key="3">
    <source>
        <dbReference type="PROSITE" id="PS50158"/>
    </source>
</evidence>
<evidence type="ECO:0000256" key="2">
    <source>
        <dbReference type="SAM" id="MobiDB-lite"/>
    </source>
</evidence>
<dbReference type="GO" id="GO:0003676">
    <property type="term" value="F:nucleic acid binding"/>
    <property type="evidence" value="ECO:0007669"/>
    <property type="project" value="InterPro"/>
</dbReference>
<evidence type="ECO:0000313" key="5">
    <source>
        <dbReference type="Proteomes" id="UP000289738"/>
    </source>
</evidence>
<keyword evidence="5" id="KW-1185">Reference proteome</keyword>
<feature type="region of interest" description="Disordered" evidence="2">
    <location>
        <begin position="140"/>
        <end position="236"/>
    </location>
</feature>
<keyword evidence="1" id="KW-0862">Zinc</keyword>
<keyword evidence="1" id="KW-0479">Metal-binding</keyword>
<feature type="region of interest" description="Disordered" evidence="2">
    <location>
        <begin position="1"/>
        <end position="42"/>
    </location>
</feature>
<gene>
    <name evidence="4" type="ORF">Ahy_A10g047626</name>
</gene>
<reference evidence="4 5" key="1">
    <citation type="submission" date="2019-01" db="EMBL/GenBank/DDBJ databases">
        <title>Sequencing of cultivated peanut Arachis hypogaea provides insights into genome evolution and oil improvement.</title>
        <authorList>
            <person name="Chen X."/>
        </authorList>
    </citation>
    <scope>NUCLEOTIDE SEQUENCE [LARGE SCALE GENOMIC DNA]</scope>
    <source>
        <strain evidence="5">cv. Fuhuasheng</strain>
        <tissue evidence="4">Leaves</tissue>
    </source>
</reference>
<feature type="region of interest" description="Disordered" evidence="2">
    <location>
        <begin position="252"/>
        <end position="276"/>
    </location>
</feature>
<proteinExistence type="predicted"/>
<dbReference type="EMBL" id="SDMP01000010">
    <property type="protein sequence ID" value="RYR33071.1"/>
    <property type="molecule type" value="Genomic_DNA"/>
</dbReference>
<keyword evidence="1" id="KW-0863">Zinc-finger</keyword>
<accession>A0A445B348</accession>
<feature type="domain" description="CCHC-type" evidence="3">
    <location>
        <begin position="67"/>
        <end position="82"/>
    </location>
</feature>
<comment type="caution">
    <text evidence="4">The sequence shown here is derived from an EMBL/GenBank/DDBJ whole genome shotgun (WGS) entry which is preliminary data.</text>
</comment>
<feature type="compositionally biased region" description="Polar residues" evidence="2">
    <location>
        <begin position="172"/>
        <end position="207"/>
    </location>
</feature>
<dbReference type="InterPro" id="IPR001878">
    <property type="entry name" value="Znf_CCHC"/>
</dbReference>
<dbReference type="GO" id="GO:0008270">
    <property type="term" value="F:zinc ion binding"/>
    <property type="evidence" value="ECO:0007669"/>
    <property type="project" value="UniProtKB-KW"/>
</dbReference>
<evidence type="ECO:0000313" key="4">
    <source>
        <dbReference type="EMBL" id="RYR33071.1"/>
    </source>
</evidence>